<sequence>MTKQFLTSVGAEARQYYSGEYIFKEGSLPSYLYYIIKGKVKLSSLDKYGKEVLFNILFPEQYFGVALLFIDKAYPMDAVALADSTIMRLCKKKFIKILEIYPYLYFDICGNLSESIYYQYFMIKNISSLGAADRVIGILDYLKSLNEHTTPFSFKVPLTRKQIACFTGLSVETVIRTIKILEKESKVKIENKKILY</sequence>
<dbReference type="InterPro" id="IPR012318">
    <property type="entry name" value="HTH_CRP"/>
</dbReference>
<evidence type="ECO:0000259" key="5">
    <source>
        <dbReference type="PROSITE" id="PS51063"/>
    </source>
</evidence>
<keyword evidence="1" id="KW-0805">Transcription regulation</keyword>
<dbReference type="InterPro" id="IPR036390">
    <property type="entry name" value="WH_DNA-bd_sf"/>
</dbReference>
<dbReference type="PROSITE" id="PS51063">
    <property type="entry name" value="HTH_CRP_2"/>
    <property type="match status" value="1"/>
</dbReference>
<dbReference type="SUPFAM" id="SSF51206">
    <property type="entry name" value="cAMP-binding domain-like"/>
    <property type="match status" value="1"/>
</dbReference>
<dbReference type="GO" id="GO:0003700">
    <property type="term" value="F:DNA-binding transcription factor activity"/>
    <property type="evidence" value="ECO:0007669"/>
    <property type="project" value="TreeGrafter"/>
</dbReference>
<accession>A0A3M7TEY7</accession>
<evidence type="ECO:0000256" key="3">
    <source>
        <dbReference type="ARBA" id="ARBA00023163"/>
    </source>
</evidence>
<dbReference type="PANTHER" id="PTHR24567">
    <property type="entry name" value="CRP FAMILY TRANSCRIPTIONAL REGULATORY PROTEIN"/>
    <property type="match status" value="1"/>
</dbReference>
<dbReference type="InterPro" id="IPR036388">
    <property type="entry name" value="WH-like_DNA-bd_sf"/>
</dbReference>
<dbReference type="InterPro" id="IPR018490">
    <property type="entry name" value="cNMP-bd_dom_sf"/>
</dbReference>
<evidence type="ECO:0000256" key="2">
    <source>
        <dbReference type="ARBA" id="ARBA00023125"/>
    </source>
</evidence>
<dbReference type="GO" id="GO:0005829">
    <property type="term" value="C:cytosol"/>
    <property type="evidence" value="ECO:0007669"/>
    <property type="project" value="TreeGrafter"/>
</dbReference>
<dbReference type="SMART" id="SM00419">
    <property type="entry name" value="HTH_CRP"/>
    <property type="match status" value="1"/>
</dbReference>
<dbReference type="InterPro" id="IPR000595">
    <property type="entry name" value="cNMP-bd_dom"/>
</dbReference>
<dbReference type="Gene3D" id="1.10.10.10">
    <property type="entry name" value="Winged helix-like DNA-binding domain superfamily/Winged helix DNA-binding domain"/>
    <property type="match status" value="1"/>
</dbReference>
<dbReference type="AlphaFoldDB" id="A0A3M7TEY7"/>
<dbReference type="EMBL" id="QWIU01000002">
    <property type="protein sequence ID" value="RNA61447.1"/>
    <property type="molecule type" value="Genomic_DNA"/>
</dbReference>
<feature type="domain" description="HTH crp-type" evidence="5">
    <location>
        <begin position="129"/>
        <end position="196"/>
    </location>
</feature>
<dbReference type="GO" id="GO:0003677">
    <property type="term" value="F:DNA binding"/>
    <property type="evidence" value="ECO:0007669"/>
    <property type="project" value="UniProtKB-KW"/>
</dbReference>
<dbReference type="SUPFAM" id="SSF46785">
    <property type="entry name" value="Winged helix' DNA-binding domain"/>
    <property type="match status" value="1"/>
</dbReference>
<gene>
    <name evidence="6" type="ORF">D1631_05620</name>
</gene>
<dbReference type="InterPro" id="IPR014710">
    <property type="entry name" value="RmlC-like_jellyroll"/>
</dbReference>
<dbReference type="CDD" id="cd00092">
    <property type="entry name" value="HTH_CRP"/>
    <property type="match status" value="1"/>
</dbReference>
<evidence type="ECO:0000313" key="7">
    <source>
        <dbReference type="Proteomes" id="UP000278775"/>
    </source>
</evidence>
<dbReference type="Pfam" id="PF13545">
    <property type="entry name" value="HTH_Crp_2"/>
    <property type="match status" value="1"/>
</dbReference>
<dbReference type="OrthoDB" id="667966at2"/>
<evidence type="ECO:0000259" key="4">
    <source>
        <dbReference type="PROSITE" id="PS50042"/>
    </source>
</evidence>
<protein>
    <submittedName>
        <fullName evidence="6">Crp/Fnr family transcriptional regulator</fullName>
    </submittedName>
</protein>
<dbReference type="Pfam" id="PF00027">
    <property type="entry name" value="cNMP_binding"/>
    <property type="match status" value="1"/>
</dbReference>
<evidence type="ECO:0000256" key="1">
    <source>
        <dbReference type="ARBA" id="ARBA00023015"/>
    </source>
</evidence>
<proteinExistence type="predicted"/>
<dbReference type="Gene3D" id="2.60.120.10">
    <property type="entry name" value="Jelly Rolls"/>
    <property type="match status" value="1"/>
</dbReference>
<dbReference type="RefSeq" id="WP_122635588.1">
    <property type="nucleotide sequence ID" value="NZ_QWIU01000002.1"/>
</dbReference>
<feature type="domain" description="Cyclic nucleotide-binding" evidence="4">
    <location>
        <begin position="12"/>
        <end position="98"/>
    </location>
</feature>
<keyword evidence="3" id="KW-0804">Transcription</keyword>
<dbReference type="Proteomes" id="UP000278775">
    <property type="component" value="Unassembled WGS sequence"/>
</dbReference>
<dbReference type="PROSITE" id="PS50042">
    <property type="entry name" value="CNMP_BINDING_3"/>
    <property type="match status" value="1"/>
</dbReference>
<organism evidence="6 7">
    <name type="scientific">Chryseobacterium nematophagum</name>
    <dbReference type="NCBI Taxonomy" id="2305228"/>
    <lineage>
        <taxon>Bacteria</taxon>
        <taxon>Pseudomonadati</taxon>
        <taxon>Bacteroidota</taxon>
        <taxon>Flavobacteriia</taxon>
        <taxon>Flavobacteriales</taxon>
        <taxon>Weeksellaceae</taxon>
        <taxon>Chryseobacterium group</taxon>
        <taxon>Chryseobacterium</taxon>
    </lineage>
</organism>
<comment type="caution">
    <text evidence="6">The sequence shown here is derived from an EMBL/GenBank/DDBJ whole genome shotgun (WGS) entry which is preliminary data.</text>
</comment>
<dbReference type="InterPro" id="IPR050397">
    <property type="entry name" value="Env_Response_Regulators"/>
</dbReference>
<dbReference type="CDD" id="cd00038">
    <property type="entry name" value="CAP_ED"/>
    <property type="match status" value="1"/>
</dbReference>
<dbReference type="PANTHER" id="PTHR24567:SF28">
    <property type="entry name" value="LISTERIOLYSIN REGULATORY PROTEIN"/>
    <property type="match status" value="1"/>
</dbReference>
<dbReference type="PRINTS" id="PR00034">
    <property type="entry name" value="HTHCRP"/>
</dbReference>
<reference evidence="6 7" key="1">
    <citation type="submission" date="2018-08" db="EMBL/GenBank/DDBJ databases">
        <title>Chryseobacterium nematophagum: a novel matrix digesting pathogen of nematodes.</title>
        <authorList>
            <person name="Page A."/>
            <person name="Roberts M."/>
            <person name="Felix M.-A."/>
            <person name="Weir W."/>
        </authorList>
    </citation>
    <scope>NUCLEOTIDE SEQUENCE [LARGE SCALE GENOMIC DNA]</scope>
    <source>
        <strain evidence="6 7">JUb129</strain>
    </source>
</reference>
<keyword evidence="2" id="KW-0238">DNA-binding</keyword>
<dbReference type="SMART" id="SM00100">
    <property type="entry name" value="cNMP"/>
    <property type="match status" value="1"/>
</dbReference>
<name>A0A3M7TEY7_9FLAO</name>
<evidence type="ECO:0000313" key="6">
    <source>
        <dbReference type="EMBL" id="RNA61447.1"/>
    </source>
</evidence>